<dbReference type="RefSeq" id="WP_015209029.1">
    <property type="nucleotide sequence ID" value="NC_019757.1"/>
</dbReference>
<reference evidence="1 2" key="1">
    <citation type="submission" date="2012-06" db="EMBL/GenBank/DDBJ databases">
        <title>Finished chromosome of genome of Cylindrospermum stagnale PCC 7417.</title>
        <authorList>
            <consortium name="US DOE Joint Genome Institute"/>
            <person name="Gugger M."/>
            <person name="Coursin T."/>
            <person name="Rippka R."/>
            <person name="Tandeau De Marsac N."/>
            <person name="Huntemann M."/>
            <person name="Wei C.-L."/>
            <person name="Han J."/>
            <person name="Detter J.C."/>
            <person name="Han C."/>
            <person name="Tapia R."/>
            <person name="Chen A."/>
            <person name="Kyrpides N."/>
            <person name="Mavromatis K."/>
            <person name="Markowitz V."/>
            <person name="Szeto E."/>
            <person name="Ivanova N."/>
            <person name="Pagani I."/>
            <person name="Pati A."/>
            <person name="Goodwin L."/>
            <person name="Nordberg H.P."/>
            <person name="Cantor M.N."/>
            <person name="Hua S.X."/>
            <person name="Woyke T."/>
            <person name="Kerfeld C.A."/>
        </authorList>
    </citation>
    <scope>NUCLEOTIDE SEQUENCE [LARGE SCALE GENOMIC DNA]</scope>
    <source>
        <strain evidence="1 2">PCC 7417</strain>
    </source>
</reference>
<dbReference type="HOGENOM" id="CLU_3060759_0_0_3"/>
<dbReference type="KEGG" id="csg:Cylst_3656"/>
<dbReference type="eggNOG" id="ENOG5031ZRA">
    <property type="taxonomic scope" value="Bacteria"/>
</dbReference>
<proteinExistence type="predicted"/>
<evidence type="ECO:0000313" key="2">
    <source>
        <dbReference type="Proteomes" id="UP000010475"/>
    </source>
</evidence>
<dbReference type="AlphaFoldDB" id="K9X161"/>
<protein>
    <submittedName>
        <fullName evidence="1">Uncharacterized protein</fullName>
    </submittedName>
</protein>
<accession>K9X161</accession>
<name>K9X161_9NOST</name>
<evidence type="ECO:0000313" key="1">
    <source>
        <dbReference type="EMBL" id="AFZ25781.1"/>
    </source>
</evidence>
<dbReference type="EMBL" id="CP003642">
    <property type="protein sequence ID" value="AFZ25781.1"/>
    <property type="molecule type" value="Genomic_DNA"/>
</dbReference>
<gene>
    <name evidence="1" type="ORF">Cylst_3656</name>
</gene>
<dbReference type="Proteomes" id="UP000010475">
    <property type="component" value="Chromosome"/>
</dbReference>
<organism evidence="1 2">
    <name type="scientific">Cylindrospermum stagnale PCC 7417</name>
    <dbReference type="NCBI Taxonomy" id="56107"/>
    <lineage>
        <taxon>Bacteria</taxon>
        <taxon>Bacillati</taxon>
        <taxon>Cyanobacteriota</taxon>
        <taxon>Cyanophyceae</taxon>
        <taxon>Nostocales</taxon>
        <taxon>Nostocaceae</taxon>
        <taxon>Cylindrospermum</taxon>
    </lineage>
</organism>
<sequence length="53" mass="6088">MTVHLPKIGVTLCERAESLLEEYPQNIVGSFWVMCGYGFDDKEIPKLVILRTF</sequence>
<keyword evidence="2" id="KW-1185">Reference proteome</keyword>